<proteinExistence type="predicted"/>
<reference evidence="2" key="1">
    <citation type="submission" date="2021-01" db="EMBL/GenBank/DDBJ databases">
        <title>Whole genome shotgun sequence of Planosporangium flavigriseum NBRC 105377.</title>
        <authorList>
            <person name="Komaki H."/>
            <person name="Tamura T."/>
        </authorList>
    </citation>
    <scope>NUCLEOTIDE SEQUENCE</scope>
    <source>
        <strain evidence="2">NBRC 105377</strain>
    </source>
</reference>
<gene>
    <name evidence="2" type="ORF">Pfl04_48140</name>
</gene>
<accession>A0A8J3M3V0</accession>
<feature type="region of interest" description="Disordered" evidence="1">
    <location>
        <begin position="1"/>
        <end position="50"/>
    </location>
</feature>
<comment type="caution">
    <text evidence="2">The sequence shown here is derived from an EMBL/GenBank/DDBJ whole genome shotgun (WGS) entry which is preliminary data.</text>
</comment>
<protein>
    <submittedName>
        <fullName evidence="2">Uncharacterized protein</fullName>
    </submittedName>
</protein>
<keyword evidence="3" id="KW-1185">Reference proteome</keyword>
<evidence type="ECO:0000256" key="1">
    <source>
        <dbReference type="SAM" id="MobiDB-lite"/>
    </source>
</evidence>
<sequence length="50" mass="5601">MDMTRRLDQPANPSDSVVLTEAVRRARRRLAAERSTTGSYTSRPDHCTAP</sequence>
<organism evidence="2 3">
    <name type="scientific">Planosporangium flavigriseum</name>
    <dbReference type="NCBI Taxonomy" id="373681"/>
    <lineage>
        <taxon>Bacteria</taxon>
        <taxon>Bacillati</taxon>
        <taxon>Actinomycetota</taxon>
        <taxon>Actinomycetes</taxon>
        <taxon>Micromonosporales</taxon>
        <taxon>Micromonosporaceae</taxon>
        <taxon>Planosporangium</taxon>
    </lineage>
</organism>
<name>A0A8J3M3V0_9ACTN</name>
<dbReference type="AlphaFoldDB" id="A0A8J3M3V0"/>
<dbReference type="Proteomes" id="UP000653674">
    <property type="component" value="Unassembled WGS sequence"/>
</dbReference>
<evidence type="ECO:0000313" key="3">
    <source>
        <dbReference type="Proteomes" id="UP000653674"/>
    </source>
</evidence>
<dbReference type="RefSeq" id="WP_168078351.1">
    <property type="nucleotide sequence ID" value="NZ_BAAAQJ010000021.1"/>
</dbReference>
<dbReference type="EMBL" id="BONU01000054">
    <property type="protein sequence ID" value="GIG76410.1"/>
    <property type="molecule type" value="Genomic_DNA"/>
</dbReference>
<evidence type="ECO:0000313" key="2">
    <source>
        <dbReference type="EMBL" id="GIG76410.1"/>
    </source>
</evidence>